<dbReference type="PANTHER" id="PTHR41517">
    <property type="entry name" value="1,2-DIOXYGENASE PROTEIN-RELATED"/>
    <property type="match status" value="1"/>
</dbReference>
<gene>
    <name evidence="1" type="ORF">AWB76_07634</name>
</gene>
<dbReference type="STRING" id="1777137.AWB76_07634"/>
<dbReference type="SUPFAM" id="SSF51182">
    <property type="entry name" value="RmlC-like cupins"/>
    <property type="match status" value="1"/>
</dbReference>
<evidence type="ECO:0000313" key="1">
    <source>
        <dbReference type="EMBL" id="SAK99024.1"/>
    </source>
</evidence>
<evidence type="ECO:0000313" key="2">
    <source>
        <dbReference type="Proteomes" id="UP000054624"/>
    </source>
</evidence>
<name>A0A158DWT4_9BURK</name>
<dbReference type="PANTHER" id="PTHR41517:SF1">
    <property type="entry name" value="CUPIN"/>
    <property type="match status" value="1"/>
</dbReference>
<reference evidence="2" key="1">
    <citation type="submission" date="2016-01" db="EMBL/GenBank/DDBJ databases">
        <authorList>
            <person name="Peeters Charlotte."/>
        </authorList>
    </citation>
    <scope>NUCLEOTIDE SEQUENCE [LARGE SCALE GENOMIC DNA]</scope>
</reference>
<protein>
    <submittedName>
        <fullName evidence="1">Cupin domain protein</fullName>
    </submittedName>
</protein>
<dbReference type="InterPro" id="IPR011051">
    <property type="entry name" value="RmlC_Cupin_sf"/>
</dbReference>
<dbReference type="Proteomes" id="UP000054624">
    <property type="component" value="Unassembled WGS sequence"/>
</dbReference>
<sequence>MSEPTFKMLDGRAAAPFPITPWQPLLVPREEIEREICRLSEMPLPEDGRRATLIVHPSCTDGSMGFAPGIDVTISVLNPGEETRALMRNSNQIEFCIRGSGSVRVGAEEQQLSKWGTLTIPSMQAYSHKNTGDEVWVRLTYSNAPLLRKLAVHWINYADSVVERNIETSSTGLDHSYNRNNAPDRQISDSGARLRGYEFLTDIEVVRNRPLVWPWEAVADMLTMKDGDAKRNIILLYNPATERRNGTTHSFFATVFSHPVGKPVRKVGRGHKHSSVAINYHFTGHGRSIVDGVEIPWRAGDLLLSGPSWSEHAHYYDDEATFVLTIQDHPLHIGMESLIWQERMDGPILNLGSEAGQTGYVGPRMAG</sequence>
<dbReference type="EMBL" id="FCOI02000060">
    <property type="protein sequence ID" value="SAK99024.1"/>
    <property type="molecule type" value="Genomic_DNA"/>
</dbReference>
<keyword evidence="2" id="KW-1185">Reference proteome</keyword>
<proteinExistence type="predicted"/>
<dbReference type="InterPro" id="IPR014710">
    <property type="entry name" value="RmlC-like_jellyroll"/>
</dbReference>
<dbReference type="InterPro" id="IPR047183">
    <property type="entry name" value="GDO-like"/>
</dbReference>
<accession>A0A158DWT4</accession>
<dbReference type="GO" id="GO:0051213">
    <property type="term" value="F:dioxygenase activity"/>
    <property type="evidence" value="ECO:0007669"/>
    <property type="project" value="InterPro"/>
</dbReference>
<organism evidence="1 2">
    <name type="scientific">Caballeronia temeraria</name>
    <dbReference type="NCBI Taxonomy" id="1777137"/>
    <lineage>
        <taxon>Bacteria</taxon>
        <taxon>Pseudomonadati</taxon>
        <taxon>Pseudomonadota</taxon>
        <taxon>Betaproteobacteria</taxon>
        <taxon>Burkholderiales</taxon>
        <taxon>Burkholderiaceae</taxon>
        <taxon>Caballeronia</taxon>
    </lineage>
</organism>
<dbReference type="AlphaFoldDB" id="A0A158DWT4"/>
<dbReference type="RefSeq" id="WP_063936447.1">
    <property type="nucleotide sequence ID" value="NZ_FCOI02000060.1"/>
</dbReference>
<dbReference type="Gene3D" id="2.60.120.10">
    <property type="entry name" value="Jelly Rolls"/>
    <property type="match status" value="2"/>
</dbReference>
<dbReference type="OrthoDB" id="285029at2"/>